<dbReference type="InterPro" id="IPR000408">
    <property type="entry name" value="Reg_chr_condens"/>
</dbReference>
<dbReference type="Gene3D" id="3.40.50.10490">
    <property type="entry name" value="Glucose-6-phosphate isomerase like protein, domain 1"/>
    <property type="match status" value="1"/>
</dbReference>
<proteinExistence type="inferred from homology"/>
<dbReference type="PANTHER" id="PTHR10088:SF4">
    <property type="entry name" value="GLUCOKINASE REGULATORY PROTEIN"/>
    <property type="match status" value="1"/>
</dbReference>
<dbReference type="NCBIfam" id="NF003915">
    <property type="entry name" value="PRK05441.1"/>
    <property type="match status" value="1"/>
</dbReference>
<evidence type="ECO:0000256" key="1">
    <source>
        <dbReference type="ARBA" id="ARBA00006198"/>
    </source>
</evidence>
<accession>A0A9Q0MZN2</accession>
<feature type="non-terminal residue" evidence="9">
    <location>
        <position position="1"/>
    </location>
</feature>
<dbReference type="InterPro" id="IPR046348">
    <property type="entry name" value="SIS_dom_sf"/>
</dbReference>
<dbReference type="NCBIfam" id="NF009222">
    <property type="entry name" value="PRK12570.1"/>
    <property type="match status" value="1"/>
</dbReference>
<dbReference type="PROSITE" id="PS50012">
    <property type="entry name" value="RCC1_3"/>
    <property type="match status" value="1"/>
</dbReference>
<feature type="non-terminal residue" evidence="9">
    <location>
        <position position="886"/>
    </location>
</feature>
<dbReference type="GO" id="GO:0019899">
    <property type="term" value="F:enzyme binding"/>
    <property type="evidence" value="ECO:0007669"/>
    <property type="project" value="TreeGrafter"/>
</dbReference>
<dbReference type="Pfam" id="PF01869">
    <property type="entry name" value="BcrAD_BadFG"/>
    <property type="match status" value="1"/>
</dbReference>
<dbReference type="Gene3D" id="3.30.420.40">
    <property type="match status" value="2"/>
</dbReference>
<sequence>EVLTKSLPIVQFPVKNPRVIMSLAIECGATSSDVVLLADDGAVRKHFRLGPANYQLMDEEEVDNFFQVIQRLHSDPIHSIGVGMPGILDAADVQSVEKLIRKNWPELDGLWIGNDLDTSLACVDGDEFGIKVIVIAGTGSCTYGSDGMKTGKIGGYGHRIGDRGSAYAISEKALRLSLRQHEQNCSLTQSIGGDEAHSKLLAAILQRLGMKSLKQLAVWTLSAKKNEIAELAPLVLLMWKQKDEIAQIVIDESVKDLCSDCLRLIDKLSTHPDRLNETTNGRISIGLTGSLFSKDSDFADNFTGKLSPQLVQQGITFVSVKILQNTALGSLKMLDPIKWKQLPHLEPKLIETLPNTEMSEVKTRICCEKERQLAHSVLPVPLGLSLTEKRNPKSMNLDRMNVEDAIDLMIDEEQSIFQEISKKKKSIGILVERVCQAFQNGGRLFYVGAGTSGRLGILDATECPPTFRSPHEWVQGIIAGGFSSIGVAKEGAEDSILDGMQAIDDKNVNDKDVVVGIAACGRTPFVWGAILRAKSLGAFTSFLTFNTELDLKVFPDEFICMDLGPEVLTGSTRLKCGTATKCILNMVSTLAMVKYGKCFENLMVDLNPANEKLRQRSLRIVLSMTNQSKEIDEEKSGIRFVKSVTDRQISFRMKLITKRHRIMKSAVALLCVFAFTTSTLASIQLECVAQGSRDVASADVAIEGTNCGNGECVLLVDQKYNYTLTFTPVIPNLNNIQFQGTIHGIMVGDQGFYGLGIMNAFPKCTDLEKSEPDSNCSLKAQKAYQISGDFTLDKNAKDRGGDKLLSFLLTLFDERTAGTGADSDQCFGLLHNFHNKIKLKTKLYGKLIFSARVTSLFRYAHRNSLFVLDAKTQISFNRFNTRHIVT</sequence>
<dbReference type="PROSITE" id="PS51464">
    <property type="entry name" value="SIS"/>
    <property type="match status" value="1"/>
</dbReference>
<dbReference type="SUPFAM" id="SSF53697">
    <property type="entry name" value="SIS domain"/>
    <property type="match status" value="1"/>
</dbReference>
<evidence type="ECO:0000256" key="7">
    <source>
        <dbReference type="PROSITE-ProRule" id="PRU00235"/>
    </source>
</evidence>
<evidence type="ECO:0000256" key="4">
    <source>
        <dbReference type="ARBA" id="ARBA00023239"/>
    </source>
</evidence>
<organism evidence="9 10">
    <name type="scientific">Pseudolycoriella hygida</name>
    <dbReference type="NCBI Taxonomy" id="35572"/>
    <lineage>
        <taxon>Eukaryota</taxon>
        <taxon>Metazoa</taxon>
        <taxon>Ecdysozoa</taxon>
        <taxon>Arthropoda</taxon>
        <taxon>Hexapoda</taxon>
        <taxon>Insecta</taxon>
        <taxon>Pterygota</taxon>
        <taxon>Neoptera</taxon>
        <taxon>Endopterygota</taxon>
        <taxon>Diptera</taxon>
        <taxon>Nematocera</taxon>
        <taxon>Sciaroidea</taxon>
        <taxon>Sciaridae</taxon>
        <taxon>Pseudolycoriella</taxon>
    </lineage>
</organism>
<evidence type="ECO:0000256" key="3">
    <source>
        <dbReference type="ARBA" id="ARBA00014974"/>
    </source>
</evidence>
<feature type="domain" description="SIS" evidence="8">
    <location>
        <begin position="434"/>
        <end position="597"/>
    </location>
</feature>
<dbReference type="GO" id="GO:0016835">
    <property type="term" value="F:carbon-oxygen lyase activity"/>
    <property type="evidence" value="ECO:0007669"/>
    <property type="project" value="InterPro"/>
</dbReference>
<dbReference type="InterPro" id="IPR043129">
    <property type="entry name" value="ATPase_NBD"/>
</dbReference>
<dbReference type="Proteomes" id="UP001151699">
    <property type="component" value="Chromosome X"/>
</dbReference>
<dbReference type="GO" id="GO:0005654">
    <property type="term" value="C:nucleoplasm"/>
    <property type="evidence" value="ECO:0007669"/>
    <property type="project" value="TreeGrafter"/>
</dbReference>
<dbReference type="InterPro" id="IPR001347">
    <property type="entry name" value="SIS_dom"/>
</dbReference>
<dbReference type="OrthoDB" id="311172at2759"/>
<dbReference type="SUPFAM" id="SSF53067">
    <property type="entry name" value="Actin-like ATPase domain"/>
    <property type="match status" value="2"/>
</dbReference>
<evidence type="ECO:0000256" key="5">
    <source>
        <dbReference type="ARBA" id="ARBA00023277"/>
    </source>
</evidence>
<dbReference type="CDD" id="cd05007">
    <property type="entry name" value="SIS_Etherase"/>
    <property type="match status" value="1"/>
</dbReference>
<evidence type="ECO:0000259" key="8">
    <source>
        <dbReference type="PROSITE" id="PS51464"/>
    </source>
</evidence>
<keyword evidence="4" id="KW-0456">Lyase</keyword>
<evidence type="ECO:0000313" key="9">
    <source>
        <dbReference type="EMBL" id="KAJ6640119.1"/>
    </source>
</evidence>
<evidence type="ECO:0000256" key="6">
    <source>
        <dbReference type="ARBA" id="ARBA00031123"/>
    </source>
</evidence>
<protein>
    <recommendedName>
        <fullName evidence="3">N-acetyl-D-glucosamine kinase</fullName>
        <ecNumber evidence="2">2.7.1.59</ecNumber>
    </recommendedName>
    <alternativeName>
        <fullName evidence="6">GlcNAc kinase</fullName>
    </alternativeName>
</protein>
<dbReference type="InterPro" id="IPR005488">
    <property type="entry name" value="Etherase_MurQ"/>
</dbReference>
<dbReference type="GO" id="GO:0046348">
    <property type="term" value="P:amino sugar catabolic process"/>
    <property type="evidence" value="ECO:0007669"/>
    <property type="project" value="InterPro"/>
</dbReference>
<dbReference type="PANTHER" id="PTHR10088">
    <property type="entry name" value="GLUCOKINASE REGULATORY PROTEIN"/>
    <property type="match status" value="1"/>
</dbReference>
<keyword evidence="10" id="KW-1185">Reference proteome</keyword>
<dbReference type="InterPro" id="IPR040190">
    <property type="entry name" value="MURQ/GCKR"/>
</dbReference>
<evidence type="ECO:0000313" key="10">
    <source>
        <dbReference type="Proteomes" id="UP001151699"/>
    </source>
</evidence>
<dbReference type="EMBL" id="WJQU01000003">
    <property type="protein sequence ID" value="KAJ6640119.1"/>
    <property type="molecule type" value="Genomic_DNA"/>
</dbReference>
<dbReference type="EC" id="2.7.1.59" evidence="2"/>
<dbReference type="GO" id="GO:0045127">
    <property type="term" value="F:N-acetylglucosamine kinase activity"/>
    <property type="evidence" value="ECO:0007669"/>
    <property type="project" value="UniProtKB-EC"/>
</dbReference>
<name>A0A9Q0MZN2_9DIPT</name>
<dbReference type="GO" id="GO:0004857">
    <property type="term" value="F:enzyme inhibitor activity"/>
    <property type="evidence" value="ECO:0007669"/>
    <property type="project" value="TreeGrafter"/>
</dbReference>
<comment type="caution">
    <text evidence="9">The sequence shown here is derived from an EMBL/GenBank/DDBJ whole genome shotgun (WGS) entry which is preliminary data.</text>
</comment>
<keyword evidence="5" id="KW-0119">Carbohydrate metabolism</keyword>
<dbReference type="GO" id="GO:0030246">
    <property type="term" value="F:carbohydrate binding"/>
    <property type="evidence" value="ECO:0007669"/>
    <property type="project" value="TreeGrafter"/>
</dbReference>
<dbReference type="GO" id="GO:0005829">
    <property type="term" value="C:cytosol"/>
    <property type="evidence" value="ECO:0007669"/>
    <property type="project" value="TreeGrafter"/>
</dbReference>
<dbReference type="Pfam" id="PF22645">
    <property type="entry name" value="GKRP_SIS_N"/>
    <property type="match status" value="1"/>
</dbReference>
<evidence type="ECO:0000256" key="2">
    <source>
        <dbReference type="ARBA" id="ARBA00012122"/>
    </source>
</evidence>
<dbReference type="CDD" id="cd24007">
    <property type="entry name" value="ASKHA_NBD_eukNAGK-like"/>
    <property type="match status" value="1"/>
</dbReference>
<dbReference type="InterPro" id="IPR002731">
    <property type="entry name" value="ATPase_BadF"/>
</dbReference>
<comment type="similarity">
    <text evidence="1">Belongs to the eukaryotic-type N-acetylglucosamine kinase family.</text>
</comment>
<dbReference type="GO" id="GO:0009750">
    <property type="term" value="P:response to fructose"/>
    <property type="evidence" value="ECO:0007669"/>
    <property type="project" value="TreeGrafter"/>
</dbReference>
<feature type="repeat" description="RCC1" evidence="7">
    <location>
        <begin position="442"/>
        <end position="490"/>
    </location>
</feature>
<dbReference type="GO" id="GO:0042593">
    <property type="term" value="P:glucose homeostasis"/>
    <property type="evidence" value="ECO:0007669"/>
    <property type="project" value="TreeGrafter"/>
</dbReference>
<dbReference type="GO" id="GO:0070095">
    <property type="term" value="F:fructose-6-phosphate binding"/>
    <property type="evidence" value="ECO:0007669"/>
    <property type="project" value="TreeGrafter"/>
</dbReference>
<reference evidence="9" key="1">
    <citation type="submission" date="2022-07" db="EMBL/GenBank/DDBJ databases">
        <authorList>
            <person name="Trinca V."/>
            <person name="Uliana J.V.C."/>
            <person name="Torres T.T."/>
            <person name="Ward R.J."/>
            <person name="Monesi N."/>
        </authorList>
    </citation>
    <scope>NUCLEOTIDE SEQUENCE</scope>
    <source>
        <strain evidence="9">HSMRA1968</strain>
        <tissue evidence="9">Whole embryos</tissue>
    </source>
</reference>
<gene>
    <name evidence="9" type="primary">murQ</name>
    <name evidence="9" type="ORF">Bhyg_12868</name>
</gene>
<dbReference type="AlphaFoldDB" id="A0A9Q0MZN2"/>